<dbReference type="AlphaFoldDB" id="A0A2J6PDH7"/>
<evidence type="ECO:0000256" key="6">
    <source>
        <dbReference type="ARBA" id="ARBA00023033"/>
    </source>
</evidence>
<dbReference type="InterPro" id="IPR036396">
    <property type="entry name" value="Cyt_P450_sf"/>
</dbReference>
<evidence type="ECO:0000256" key="3">
    <source>
        <dbReference type="ARBA" id="ARBA00022723"/>
    </source>
</evidence>
<keyword evidence="3 7" id="KW-0479">Metal-binding</keyword>
<comment type="similarity">
    <text evidence="1">Belongs to the cytochrome P450 family.</text>
</comment>
<proteinExistence type="inferred from homology"/>
<dbReference type="STRING" id="1745343.A0A2J6PDH7"/>
<sequence>MTEIYAYAPTDTHAHGIFTMMQRKYKLKGMWFLDCWPATRQRQLVIADPDLSAQITQINNLPKSQVMPDFVRHITGDQSMVFTEGARWKKSRSMFNPGFSLPHLMTLVPILVDEALVYRQIVGEHADSGEVRPIEEALAYLMIDVMGHVVLDVSLNSQTEKNEFVEAFRKQISWTSTTVSTNPFVGLNPLRPFMHRYYARKMDAHAEKVIDKRFANSAQNSSKSRGKPAIDIALDEYVQQQKEENVARSEQGINRVFKTDAIDQMKIFIFAGHDTTSSTMAYTYLLLSQHPKELAKARAELDSFIGTDLSQTADLIKENPKLINNLQFISNVLKETLRLFPPVMTVREGKGTIIYESVTYDIHGYMVLLSSHTVYRDAEYFPSPDEFIPDRWMPGSDYFQDNPKHAYRPFEKGARDCIGQQLAMLEMKIIIALALREFDFEEDYETWDSKLGRKSPGSVLGGRRGMFGTIIAPSAAYWMSSDRIFRSTSLSQVIASAKPVDGLPRKFIRRNCI</sequence>
<dbReference type="Proteomes" id="UP000235672">
    <property type="component" value="Unassembled WGS sequence"/>
</dbReference>
<protein>
    <submittedName>
        <fullName evidence="8">Cytochrome P450</fullName>
    </submittedName>
</protein>
<keyword evidence="2 7" id="KW-0349">Heme</keyword>
<dbReference type="GO" id="GO:0016705">
    <property type="term" value="F:oxidoreductase activity, acting on paired donors, with incorporation or reduction of molecular oxygen"/>
    <property type="evidence" value="ECO:0007669"/>
    <property type="project" value="InterPro"/>
</dbReference>
<dbReference type="PANTHER" id="PTHR24291:SF50">
    <property type="entry name" value="BIFUNCTIONAL ALBAFLAVENONE MONOOXYGENASE_TERPENE SYNTHASE"/>
    <property type="match status" value="1"/>
</dbReference>
<evidence type="ECO:0000313" key="9">
    <source>
        <dbReference type="Proteomes" id="UP000235672"/>
    </source>
</evidence>
<keyword evidence="9" id="KW-1185">Reference proteome</keyword>
<evidence type="ECO:0000256" key="2">
    <source>
        <dbReference type="ARBA" id="ARBA00022617"/>
    </source>
</evidence>
<keyword evidence="6" id="KW-0503">Monooxygenase</keyword>
<dbReference type="EMBL" id="KZ613567">
    <property type="protein sequence ID" value="PMD12087.1"/>
    <property type="molecule type" value="Genomic_DNA"/>
</dbReference>
<dbReference type="OrthoDB" id="10029320at2759"/>
<evidence type="ECO:0000256" key="4">
    <source>
        <dbReference type="ARBA" id="ARBA00023002"/>
    </source>
</evidence>
<feature type="binding site" description="axial binding residue" evidence="7">
    <location>
        <position position="417"/>
    </location>
    <ligand>
        <name>heme</name>
        <dbReference type="ChEBI" id="CHEBI:30413"/>
    </ligand>
    <ligandPart>
        <name>Fe</name>
        <dbReference type="ChEBI" id="CHEBI:18248"/>
    </ligandPart>
</feature>
<dbReference type="Pfam" id="PF00067">
    <property type="entry name" value="p450"/>
    <property type="match status" value="1"/>
</dbReference>
<dbReference type="GO" id="GO:0004497">
    <property type="term" value="F:monooxygenase activity"/>
    <property type="evidence" value="ECO:0007669"/>
    <property type="project" value="UniProtKB-KW"/>
</dbReference>
<dbReference type="InterPro" id="IPR001128">
    <property type="entry name" value="Cyt_P450"/>
</dbReference>
<reference evidence="8 9" key="1">
    <citation type="submission" date="2016-05" db="EMBL/GenBank/DDBJ databases">
        <title>A degradative enzymes factory behind the ericoid mycorrhizal symbiosis.</title>
        <authorList>
            <consortium name="DOE Joint Genome Institute"/>
            <person name="Martino E."/>
            <person name="Morin E."/>
            <person name="Grelet G."/>
            <person name="Kuo A."/>
            <person name="Kohler A."/>
            <person name="Daghino S."/>
            <person name="Barry K."/>
            <person name="Choi C."/>
            <person name="Cichocki N."/>
            <person name="Clum A."/>
            <person name="Copeland A."/>
            <person name="Hainaut M."/>
            <person name="Haridas S."/>
            <person name="Labutti K."/>
            <person name="Lindquist E."/>
            <person name="Lipzen A."/>
            <person name="Khouja H.-R."/>
            <person name="Murat C."/>
            <person name="Ohm R."/>
            <person name="Olson A."/>
            <person name="Spatafora J."/>
            <person name="Veneault-Fourrey C."/>
            <person name="Henrissat B."/>
            <person name="Grigoriev I."/>
            <person name="Martin F."/>
            <person name="Perotto S."/>
        </authorList>
    </citation>
    <scope>NUCLEOTIDE SEQUENCE [LARGE SCALE GENOMIC DNA]</scope>
    <source>
        <strain evidence="8 9">UAMH 7357</strain>
    </source>
</reference>
<accession>A0A2J6PDH7</accession>
<evidence type="ECO:0000313" key="8">
    <source>
        <dbReference type="EMBL" id="PMD12087.1"/>
    </source>
</evidence>
<dbReference type="PRINTS" id="PR00463">
    <property type="entry name" value="EP450I"/>
</dbReference>
<name>A0A2J6PDH7_9HELO</name>
<dbReference type="GO" id="GO:0005506">
    <property type="term" value="F:iron ion binding"/>
    <property type="evidence" value="ECO:0007669"/>
    <property type="project" value="InterPro"/>
</dbReference>
<gene>
    <name evidence="8" type="ORF">NA56DRAFT_652749</name>
</gene>
<keyword evidence="5 7" id="KW-0408">Iron</keyword>
<dbReference type="GO" id="GO:0020037">
    <property type="term" value="F:heme binding"/>
    <property type="evidence" value="ECO:0007669"/>
    <property type="project" value="InterPro"/>
</dbReference>
<dbReference type="InterPro" id="IPR050196">
    <property type="entry name" value="Cytochrome_P450_Monoox"/>
</dbReference>
<dbReference type="PANTHER" id="PTHR24291">
    <property type="entry name" value="CYTOCHROME P450 FAMILY 4"/>
    <property type="match status" value="1"/>
</dbReference>
<dbReference type="SUPFAM" id="SSF48264">
    <property type="entry name" value="Cytochrome P450"/>
    <property type="match status" value="1"/>
</dbReference>
<evidence type="ECO:0000256" key="7">
    <source>
        <dbReference type="PIRSR" id="PIRSR602401-1"/>
    </source>
</evidence>
<dbReference type="PRINTS" id="PR00385">
    <property type="entry name" value="P450"/>
</dbReference>
<dbReference type="CDD" id="cd11051">
    <property type="entry name" value="CYP59-like"/>
    <property type="match status" value="1"/>
</dbReference>
<keyword evidence="4" id="KW-0560">Oxidoreductase</keyword>
<comment type="cofactor">
    <cofactor evidence="7">
        <name>heme</name>
        <dbReference type="ChEBI" id="CHEBI:30413"/>
    </cofactor>
</comment>
<dbReference type="InterPro" id="IPR002401">
    <property type="entry name" value="Cyt_P450_E_grp-I"/>
</dbReference>
<evidence type="ECO:0000256" key="1">
    <source>
        <dbReference type="ARBA" id="ARBA00010617"/>
    </source>
</evidence>
<organism evidence="8 9">
    <name type="scientific">Hyaloscypha hepaticicola</name>
    <dbReference type="NCBI Taxonomy" id="2082293"/>
    <lineage>
        <taxon>Eukaryota</taxon>
        <taxon>Fungi</taxon>
        <taxon>Dikarya</taxon>
        <taxon>Ascomycota</taxon>
        <taxon>Pezizomycotina</taxon>
        <taxon>Leotiomycetes</taxon>
        <taxon>Helotiales</taxon>
        <taxon>Hyaloscyphaceae</taxon>
        <taxon>Hyaloscypha</taxon>
    </lineage>
</organism>
<dbReference type="Gene3D" id="1.10.630.10">
    <property type="entry name" value="Cytochrome P450"/>
    <property type="match status" value="1"/>
</dbReference>
<evidence type="ECO:0000256" key="5">
    <source>
        <dbReference type="ARBA" id="ARBA00023004"/>
    </source>
</evidence>